<keyword evidence="3" id="KW-1185">Reference proteome</keyword>
<feature type="domain" description="FAD-binding" evidence="1">
    <location>
        <begin position="5"/>
        <end position="323"/>
    </location>
</feature>
<sequence length="378" mass="42199">MRSKNVLISGASVAGLTLAHWLQRAGFRPTVVERAPGLRRGGQAIDIRGSALGVVERMGLLDKVRSATTDMRGMSFVDARGEELSRSTEATLTGGLIDNDDVEIMRDDLTTFLFDTSRYGTEYLFGDVITSVEQNDDTVEVRFRHERPRSFDLVIGADGLHSNVRRLAFGPESDFLHFLGSYLAIFSVQNYLGLDHWQTYHTSDDLLVGVYSVRQNTEARAMLLFDSPELDYDHRDLDQQRSILAERFAGVGWETPRLLESMRDAPDFYFDSMSQVHLDHWSNGRVGLVGDAGYCASPRSGQGTSIAMVGAYVLAGELANHPHDHRAAFTRYQDLMRDYVRNNQRLAQNRAADISSTPPDELARAANSITLPDWPHLG</sequence>
<organism evidence="2 3">
    <name type="scientific">Streptomyces xanthochromogenes</name>
    <dbReference type="NCBI Taxonomy" id="67384"/>
    <lineage>
        <taxon>Bacteria</taxon>
        <taxon>Bacillati</taxon>
        <taxon>Actinomycetota</taxon>
        <taxon>Actinomycetes</taxon>
        <taxon>Kitasatosporales</taxon>
        <taxon>Streptomycetaceae</taxon>
        <taxon>Streptomyces</taxon>
    </lineage>
</organism>
<dbReference type="InterPro" id="IPR051704">
    <property type="entry name" value="FAD_aromatic-hydroxylase"/>
</dbReference>
<protein>
    <recommendedName>
        <fullName evidence="1">FAD-binding domain-containing protein</fullName>
    </recommendedName>
</protein>
<dbReference type="PANTHER" id="PTHR46865:SF2">
    <property type="entry name" value="MONOOXYGENASE"/>
    <property type="match status" value="1"/>
</dbReference>
<evidence type="ECO:0000259" key="1">
    <source>
        <dbReference type="Pfam" id="PF01494"/>
    </source>
</evidence>
<accession>A0ABQ2ZKT8</accession>
<dbReference type="Pfam" id="PF01494">
    <property type="entry name" value="FAD_binding_3"/>
    <property type="match status" value="1"/>
</dbReference>
<dbReference type="GeneID" id="96288653"/>
<dbReference type="EMBL" id="BMUU01000001">
    <property type="protein sequence ID" value="GGY16875.1"/>
    <property type="molecule type" value="Genomic_DNA"/>
</dbReference>
<reference evidence="3" key="1">
    <citation type="journal article" date="2019" name="Int. J. Syst. Evol. Microbiol.">
        <title>The Global Catalogue of Microorganisms (GCM) 10K type strain sequencing project: providing services to taxonomists for standard genome sequencing and annotation.</title>
        <authorList>
            <consortium name="The Broad Institute Genomics Platform"/>
            <consortium name="The Broad Institute Genome Sequencing Center for Infectious Disease"/>
            <person name="Wu L."/>
            <person name="Ma J."/>
        </authorList>
    </citation>
    <scope>NUCLEOTIDE SEQUENCE [LARGE SCALE GENOMIC DNA]</scope>
    <source>
        <strain evidence="3">JCM 4594</strain>
    </source>
</reference>
<dbReference type="PRINTS" id="PR00420">
    <property type="entry name" value="RNGMNOXGNASE"/>
</dbReference>
<dbReference type="Gene3D" id="3.50.50.60">
    <property type="entry name" value="FAD/NAD(P)-binding domain"/>
    <property type="match status" value="1"/>
</dbReference>
<proteinExistence type="predicted"/>
<dbReference type="Gene3D" id="3.30.9.10">
    <property type="entry name" value="D-Amino Acid Oxidase, subunit A, domain 2"/>
    <property type="match status" value="1"/>
</dbReference>
<name>A0ABQ2ZKT8_9ACTN</name>
<gene>
    <name evidence="2" type="ORF">GCM10010326_06310</name>
</gene>
<dbReference type="Proteomes" id="UP000600946">
    <property type="component" value="Unassembled WGS sequence"/>
</dbReference>
<dbReference type="InterPro" id="IPR036188">
    <property type="entry name" value="FAD/NAD-bd_sf"/>
</dbReference>
<evidence type="ECO:0000313" key="2">
    <source>
        <dbReference type="EMBL" id="GGY16875.1"/>
    </source>
</evidence>
<dbReference type="RefSeq" id="WP_190026085.1">
    <property type="nucleotide sequence ID" value="NZ_BMUU01000001.1"/>
</dbReference>
<comment type="caution">
    <text evidence="2">The sequence shown here is derived from an EMBL/GenBank/DDBJ whole genome shotgun (WGS) entry which is preliminary data.</text>
</comment>
<dbReference type="InterPro" id="IPR002938">
    <property type="entry name" value="FAD-bd"/>
</dbReference>
<dbReference type="PANTHER" id="PTHR46865">
    <property type="entry name" value="OXIDOREDUCTASE-RELATED"/>
    <property type="match status" value="1"/>
</dbReference>
<dbReference type="SUPFAM" id="SSF51905">
    <property type="entry name" value="FAD/NAD(P)-binding domain"/>
    <property type="match status" value="1"/>
</dbReference>
<evidence type="ECO:0000313" key="3">
    <source>
        <dbReference type="Proteomes" id="UP000600946"/>
    </source>
</evidence>